<dbReference type="InterPro" id="IPR047187">
    <property type="entry name" value="SF1_C_Upf1"/>
</dbReference>
<dbReference type="AlphaFoldDB" id="A0A2T3IHP6"/>
<protein>
    <recommendedName>
        <fullName evidence="5">ATP-dependent RecD-like DNA helicase</fullName>
    </recommendedName>
</protein>
<proteinExistence type="predicted"/>
<dbReference type="Gene3D" id="3.40.50.300">
    <property type="entry name" value="P-loop containing nucleotide triphosphate hydrolases"/>
    <property type="match status" value="2"/>
</dbReference>
<dbReference type="SUPFAM" id="SSF52540">
    <property type="entry name" value="P-loop containing nucleoside triphosphate hydrolases"/>
    <property type="match status" value="1"/>
</dbReference>
<name>A0A2T3IHP6_9GAMM</name>
<accession>A0A2T3IHP6</accession>
<feature type="domain" description="DNA2/NAM7 helicase helicase" evidence="1">
    <location>
        <begin position="415"/>
        <end position="614"/>
    </location>
</feature>
<reference evidence="3 4" key="1">
    <citation type="submission" date="2018-03" db="EMBL/GenBank/DDBJ databases">
        <title>Whole genome sequencing of Histamine producing bacteria.</title>
        <authorList>
            <person name="Butler K."/>
        </authorList>
    </citation>
    <scope>NUCLEOTIDE SEQUENCE [LARGE SCALE GENOMIC DNA]</scope>
    <source>
        <strain evidence="3 4">BS2</strain>
    </source>
</reference>
<dbReference type="Pfam" id="PF13087">
    <property type="entry name" value="AAA_12"/>
    <property type="match status" value="1"/>
</dbReference>
<feature type="domain" description="DNA2/NAM7 helicase-like C-terminal" evidence="2">
    <location>
        <begin position="835"/>
        <end position="1076"/>
    </location>
</feature>
<gene>
    <name evidence="3" type="ORF">CTM88_14270</name>
</gene>
<dbReference type="EMBL" id="PYMK01000016">
    <property type="protein sequence ID" value="PSU27873.1"/>
    <property type="molecule type" value="Genomic_DNA"/>
</dbReference>
<dbReference type="InterPro" id="IPR041679">
    <property type="entry name" value="DNA2/NAM7-like_C"/>
</dbReference>
<evidence type="ECO:0000313" key="4">
    <source>
        <dbReference type="Proteomes" id="UP000240254"/>
    </source>
</evidence>
<dbReference type="PANTHER" id="PTHR10887">
    <property type="entry name" value="DNA2/NAM7 HELICASE FAMILY"/>
    <property type="match status" value="1"/>
</dbReference>
<dbReference type="CDD" id="cd18808">
    <property type="entry name" value="SF1_C_Upf1"/>
    <property type="match status" value="1"/>
</dbReference>
<dbReference type="GO" id="GO:0004386">
    <property type="term" value="F:helicase activity"/>
    <property type="evidence" value="ECO:0007669"/>
    <property type="project" value="InterPro"/>
</dbReference>
<sequence>MNLLDSKCLTGDVIELIFEDQNDANLNWKIGEEVELFFEIDSYYVKQGTKDFFAEVKFKSTPLAMAVSGSKARKVCAVSCYKNSRVLAIRYVDLIDSYDENIEFKIEPIFIEAIKKQIQSISDLESARTWFYDEFVFAKDNKGGIFIEFPDNAKDSFFLIGKDYKVLVDKVRKNWHLSSIRQFDGCTDKLYAYYGSHSLELHGIQEQLNSSNYNYQLEQHLQDNASYFKLWQKYSDLHWEQHSRLAKAVGFLEYEAVYGASDTEIRFKFKVGDKALKSFVERYKNELEVLGETFSLSDIELQIAQELPSWLASTENFAKGGPRAVFLSRVKIEGDFLVANLNQRPKSKGFIFISLNGMKKQHERKKVAFDLLKDAANPMPQLKYILEGVNPPELKVKKVRAITPTLKRKLGGKQLTTKQERAVKVALNTPDVALIIGPPGTGKTKVISAIQHRIAEEGNKYNLSLKHQVLLTSYQHDAVDNVVVKSGVFGLPAIKVGGKKDEANQQQSNSIDAWTSKVIHELKPNVESEIRNNDEFKLVDEISSLIFQIKNSSNAQFNYQNLNELHLKLKKLALDYGIKVSAKIERNVEQLIEQFSSSSSYALTTIQKQELVTATRALRTELISYDDDGALRLIKLISLLNELKGGDYDLEKLESMTNVGVDVDFEFLKETQNRLLDALQDKFVLPKQRWLKPEQSKNLSELIGQLEANLVNSPRLGQIYYRKKYLDSLVFEKKQVQDSLKEYSAVLGATCQQAAGEAMVGLKSVEHSKNIHFDSVIVDEAARANPLDLMIPMSMARKRVVLVGDHRQLPHMLEPRVEKELQDNNELEIIDHELLQQSLFERLYHSLSKYEKEGATEHKRIVMLDTQFRMHPKLGSFVSEEFYEIFGLPPIKSGFTKSEFESEFPLDVPGYEDKLAAWINVEPAKGKMSSKNGSKYRDCEAEVIADEAYKILTARPDLSVGIITFYAAQRDHIIEKMVDRKVMEHSATGLNVVSEFKMTKPNSGGNPEERFRVGSVDAFQGKEFDVVLLSTVRNWNEPDEITQESVNAQLGFLRIPNRINVAMSRQKRLLIVVGDTSLASSNLDQLMPKSSRTSENEKILVGFPKFFNELCKQEKGIVL</sequence>
<evidence type="ECO:0008006" key="5">
    <source>
        <dbReference type="Google" id="ProtNLM"/>
    </source>
</evidence>
<comment type="caution">
    <text evidence="3">The sequence shown here is derived from an EMBL/GenBank/DDBJ whole genome shotgun (WGS) entry which is preliminary data.</text>
</comment>
<dbReference type="InterPro" id="IPR027417">
    <property type="entry name" value="P-loop_NTPase"/>
</dbReference>
<dbReference type="Pfam" id="PF13086">
    <property type="entry name" value="AAA_11"/>
    <property type="match status" value="2"/>
</dbReference>
<organism evidence="3 4">
    <name type="scientific">Photobacterium aquimaris</name>
    <dbReference type="NCBI Taxonomy" id="512643"/>
    <lineage>
        <taxon>Bacteria</taxon>
        <taxon>Pseudomonadati</taxon>
        <taxon>Pseudomonadota</taxon>
        <taxon>Gammaproteobacteria</taxon>
        <taxon>Vibrionales</taxon>
        <taxon>Vibrionaceae</taxon>
        <taxon>Photobacterium</taxon>
    </lineage>
</organism>
<evidence type="ECO:0000259" key="2">
    <source>
        <dbReference type="Pfam" id="PF13087"/>
    </source>
</evidence>
<dbReference type="InterPro" id="IPR045055">
    <property type="entry name" value="DNA2/NAM7-like"/>
</dbReference>
<dbReference type="RefSeq" id="WP_065176680.1">
    <property type="nucleotide sequence ID" value="NZ_LZFA01000024.1"/>
</dbReference>
<dbReference type="OrthoDB" id="9757917at2"/>
<evidence type="ECO:0000259" key="1">
    <source>
        <dbReference type="Pfam" id="PF13086"/>
    </source>
</evidence>
<dbReference type="InterPro" id="IPR041677">
    <property type="entry name" value="DNA2/NAM7_AAA_11"/>
</dbReference>
<dbReference type="PANTHER" id="PTHR10887:SF495">
    <property type="entry name" value="HELICASE SENATAXIN ISOFORM X1-RELATED"/>
    <property type="match status" value="1"/>
</dbReference>
<dbReference type="Proteomes" id="UP000240254">
    <property type="component" value="Unassembled WGS sequence"/>
</dbReference>
<evidence type="ECO:0000313" key="3">
    <source>
        <dbReference type="EMBL" id="PSU27873.1"/>
    </source>
</evidence>
<feature type="domain" description="DNA2/NAM7 helicase helicase" evidence="1">
    <location>
        <begin position="731"/>
        <end position="810"/>
    </location>
</feature>